<sequence>MGRRFIVQGDTTDRNGVVMDGISGSSLDGKPLAYIGGVVRCHSCDKEGVIITDGSPHSVSMMGKQVALENDLCKCTCDPLPKLIASQTRGSLST</sequence>
<dbReference type="Gene3D" id="2.60.200.60">
    <property type="match status" value="1"/>
</dbReference>
<proteinExistence type="predicted"/>
<dbReference type="Proteomes" id="UP001558535">
    <property type="component" value="Unassembled WGS sequence"/>
</dbReference>
<dbReference type="InterPro" id="IPR008727">
    <property type="entry name" value="PAAR_motif"/>
</dbReference>
<accession>A0ABV3W9P4</accession>
<dbReference type="RefSeq" id="WP_310104608.1">
    <property type="nucleotide sequence ID" value="NZ_CP168531.1"/>
</dbReference>
<evidence type="ECO:0000313" key="2">
    <source>
        <dbReference type="Proteomes" id="UP001558535"/>
    </source>
</evidence>
<dbReference type="EMBL" id="JBFPKE010000002">
    <property type="protein sequence ID" value="MEX3749736.1"/>
    <property type="molecule type" value="Genomic_DNA"/>
</dbReference>
<protein>
    <submittedName>
        <fullName evidence="1">PAAR domain-containing protein</fullName>
    </submittedName>
</protein>
<dbReference type="Pfam" id="PF05488">
    <property type="entry name" value="PAAR_motif"/>
    <property type="match status" value="1"/>
</dbReference>
<keyword evidence="2" id="KW-1185">Reference proteome</keyword>
<name>A0ABV3W9P4_9BURK</name>
<evidence type="ECO:0000313" key="1">
    <source>
        <dbReference type="EMBL" id="MEX3749736.1"/>
    </source>
</evidence>
<reference evidence="1 2" key="1">
    <citation type="submission" date="2024-07" db="EMBL/GenBank/DDBJ databases">
        <title>A survey of Mimosa microsymbionts across Brazilian biomes reveals a high diversity of Paraburkholderia nodulating endemic species, but also that Cupriavidus is common as a symbiont of widespread species.</title>
        <authorList>
            <person name="Rouws L."/>
            <person name="Barauna A."/>
            <person name="Beukes C."/>
            <person name="Rouws J.R.C."/>
            <person name="De Faria S.M."/>
            <person name="Gross E."/>
            <person name="Bueno Dos Reis Junior F."/>
            <person name="Simon M.F."/>
            <person name="Maluk M."/>
            <person name="Odee D.W."/>
            <person name="Kenicer G."/>
            <person name="Young J.P.W."/>
            <person name="Reis V.M."/>
            <person name="Zilli J."/>
            <person name="James E.K."/>
        </authorList>
    </citation>
    <scope>NUCLEOTIDE SEQUENCE [LARGE SCALE GENOMIC DNA]</scope>
    <source>
        <strain evidence="1 2">BR14375</strain>
    </source>
</reference>
<comment type="caution">
    <text evidence="1">The sequence shown here is derived from an EMBL/GenBank/DDBJ whole genome shotgun (WGS) entry which is preliminary data.</text>
</comment>
<dbReference type="CDD" id="cd14744">
    <property type="entry name" value="PAAR_CT_2"/>
    <property type="match status" value="1"/>
</dbReference>
<gene>
    <name evidence="1" type="ORF">AB3X84_06970</name>
</gene>
<organism evidence="1 2">
    <name type="scientific">Paraburkholderia phenoliruptrix</name>
    <dbReference type="NCBI Taxonomy" id="252970"/>
    <lineage>
        <taxon>Bacteria</taxon>
        <taxon>Pseudomonadati</taxon>
        <taxon>Pseudomonadota</taxon>
        <taxon>Betaproteobacteria</taxon>
        <taxon>Burkholderiales</taxon>
        <taxon>Burkholderiaceae</taxon>
        <taxon>Paraburkholderia</taxon>
    </lineage>
</organism>